<keyword evidence="6" id="KW-1185">Reference proteome</keyword>
<evidence type="ECO:0000313" key="6">
    <source>
        <dbReference type="Proteomes" id="UP000055136"/>
    </source>
</evidence>
<keyword evidence="3" id="KW-0472">Membrane</keyword>
<feature type="domain" description="DUF6094" evidence="4">
    <location>
        <begin position="10"/>
        <end position="210"/>
    </location>
</feature>
<dbReference type="PROSITE" id="PS00092">
    <property type="entry name" value="N6_MTASE"/>
    <property type="match status" value="1"/>
</dbReference>
<dbReference type="InterPro" id="IPR046076">
    <property type="entry name" value="DUF6094"/>
</dbReference>
<dbReference type="Proteomes" id="UP000055136">
    <property type="component" value="Chromosome"/>
</dbReference>
<dbReference type="Gene3D" id="3.40.50.150">
    <property type="entry name" value="Vaccinia Virus protein VP39"/>
    <property type="match status" value="1"/>
</dbReference>
<keyword evidence="2" id="KW-0808">Transferase</keyword>
<dbReference type="InterPro" id="IPR002052">
    <property type="entry name" value="DNA_methylase_N6_adenine_CS"/>
</dbReference>
<dbReference type="KEGG" id="tee:Tel_11220"/>
<name>A0A0S2TEU3_9GAMM</name>
<gene>
    <name evidence="5" type="ORF">Tel_11220</name>
</gene>
<proteinExistence type="predicted"/>
<dbReference type="AlphaFoldDB" id="A0A0S2TEU3"/>
<keyword evidence="3" id="KW-1133">Transmembrane helix</keyword>
<accession>A0A0S2TEU3</accession>
<evidence type="ECO:0000313" key="5">
    <source>
        <dbReference type="EMBL" id="ALP53658.1"/>
    </source>
</evidence>
<evidence type="ECO:0000259" key="4">
    <source>
        <dbReference type="Pfam" id="PF19587"/>
    </source>
</evidence>
<dbReference type="SUPFAM" id="SSF53335">
    <property type="entry name" value="S-adenosyl-L-methionine-dependent methyltransferases"/>
    <property type="match status" value="1"/>
</dbReference>
<protein>
    <submittedName>
        <fullName evidence="5">Methyltransferase</fullName>
    </submittedName>
</protein>
<keyword evidence="1 5" id="KW-0489">Methyltransferase</keyword>
<dbReference type="Pfam" id="PF19587">
    <property type="entry name" value="DUF6094"/>
    <property type="match status" value="1"/>
</dbReference>
<organism evidence="5 6">
    <name type="scientific">Candidatus Tenderia electrophaga</name>
    <dbReference type="NCBI Taxonomy" id="1748243"/>
    <lineage>
        <taxon>Bacteria</taxon>
        <taxon>Pseudomonadati</taxon>
        <taxon>Pseudomonadota</taxon>
        <taxon>Gammaproteobacteria</taxon>
        <taxon>Candidatus Tenderiales</taxon>
        <taxon>Candidatus Tenderiaceae</taxon>
        <taxon>Candidatus Tenderia</taxon>
    </lineage>
</organism>
<sequence length="374" mass="42310">MALMFQRLARNFVKNGYYPTDGDTIARVLSALSAPRSGTLRILDPCAGEGVALAECKHHLGSDRVQAFAVEYDRERAWHAKQLLDHGIHGDIQDCNLGQRQFGLLWLNPPYGDLVADKGSTGDRLGGQMDKGGRKRLEKLFYNFAVPALQFGGIMVLIIPRYTLDKELAVWITTHFHRVQVFQAPEQQFKQIVLFGVRRRTRDARNDDPEMRNRLLSIVSGELEPGVLPEAWSQEPYVVPAAPGGEVKFNYVKIDAGQLNEEIRRNPCLWDQFNLKFRRLALESSRRPLRPLSNWHLALSLAAGQVSGVVQSKDGRRFLIKGGTHKEKMREVRTEIQPDDTVTSITILTDKFVPTIRAIDFTPGPDYARVIEIR</sequence>
<dbReference type="GO" id="GO:0008168">
    <property type="term" value="F:methyltransferase activity"/>
    <property type="evidence" value="ECO:0007669"/>
    <property type="project" value="UniProtKB-KW"/>
</dbReference>
<dbReference type="InterPro" id="IPR029063">
    <property type="entry name" value="SAM-dependent_MTases_sf"/>
</dbReference>
<dbReference type="PRINTS" id="PR00507">
    <property type="entry name" value="N12N6MTFRASE"/>
</dbReference>
<dbReference type="STRING" id="1748243.Tel_11220"/>
<evidence type="ECO:0000256" key="1">
    <source>
        <dbReference type="ARBA" id="ARBA00022603"/>
    </source>
</evidence>
<keyword evidence="3" id="KW-0812">Transmembrane</keyword>
<reference evidence="5" key="1">
    <citation type="submission" date="2015-10" db="EMBL/GenBank/DDBJ databases">
        <title>Description of Candidatus Tenderia electrophaga gen. nov, sp. nov., an Uncultivated Electroautotroph from a Biocathode Enrichment.</title>
        <authorList>
            <person name="Eddie B.J."/>
            <person name="Malanoski A.P."/>
            <person name="Wang Z."/>
            <person name="Hall R.J."/>
            <person name="Oh S.D."/>
            <person name="Heiner C."/>
            <person name="Lin B."/>
            <person name="Strycharz-Glaven S.M."/>
        </authorList>
    </citation>
    <scope>NUCLEOTIDE SEQUENCE [LARGE SCALE GENOMIC DNA]</scope>
    <source>
        <strain evidence="5">NRL1</strain>
    </source>
</reference>
<evidence type="ECO:0000256" key="3">
    <source>
        <dbReference type="SAM" id="Phobius"/>
    </source>
</evidence>
<dbReference type="EMBL" id="CP013099">
    <property type="protein sequence ID" value="ALP53658.1"/>
    <property type="molecule type" value="Genomic_DNA"/>
</dbReference>
<dbReference type="GO" id="GO:0032259">
    <property type="term" value="P:methylation"/>
    <property type="evidence" value="ECO:0007669"/>
    <property type="project" value="UniProtKB-KW"/>
</dbReference>
<feature type="transmembrane region" description="Helical" evidence="3">
    <location>
        <begin position="140"/>
        <end position="159"/>
    </location>
</feature>
<dbReference type="GO" id="GO:0003676">
    <property type="term" value="F:nucleic acid binding"/>
    <property type="evidence" value="ECO:0007669"/>
    <property type="project" value="InterPro"/>
</dbReference>
<evidence type="ECO:0000256" key="2">
    <source>
        <dbReference type="ARBA" id="ARBA00022679"/>
    </source>
</evidence>